<accession>A0A1G5YGM7</accession>
<keyword evidence="12" id="KW-1185">Reference proteome</keyword>
<evidence type="ECO:0000256" key="1">
    <source>
        <dbReference type="ARBA" id="ARBA00004651"/>
    </source>
</evidence>
<evidence type="ECO:0000256" key="2">
    <source>
        <dbReference type="ARBA" id="ARBA00022448"/>
    </source>
</evidence>
<keyword evidence="4" id="KW-1003">Cell membrane</keyword>
<dbReference type="Pfam" id="PF01554">
    <property type="entry name" value="MatE"/>
    <property type="match status" value="2"/>
</dbReference>
<feature type="transmembrane region" description="Helical" evidence="10">
    <location>
        <begin position="364"/>
        <end position="389"/>
    </location>
</feature>
<dbReference type="GO" id="GO:0042910">
    <property type="term" value="F:xenobiotic transmembrane transporter activity"/>
    <property type="evidence" value="ECO:0007669"/>
    <property type="project" value="InterPro"/>
</dbReference>
<dbReference type="PANTHER" id="PTHR43298:SF2">
    <property type="entry name" value="FMN_FAD EXPORTER YEEO-RELATED"/>
    <property type="match status" value="1"/>
</dbReference>
<proteinExistence type="predicted"/>
<organism evidence="11 12">
    <name type="scientific">Algoriphagus alkaliphilus</name>
    <dbReference type="NCBI Taxonomy" id="279824"/>
    <lineage>
        <taxon>Bacteria</taxon>
        <taxon>Pseudomonadati</taxon>
        <taxon>Bacteroidota</taxon>
        <taxon>Cytophagia</taxon>
        <taxon>Cytophagales</taxon>
        <taxon>Cyclobacteriaceae</taxon>
        <taxon>Algoriphagus</taxon>
    </lineage>
</organism>
<feature type="transmembrane region" description="Helical" evidence="10">
    <location>
        <begin position="141"/>
        <end position="162"/>
    </location>
</feature>
<dbReference type="GO" id="GO:0006811">
    <property type="term" value="P:monoatomic ion transport"/>
    <property type="evidence" value="ECO:0007669"/>
    <property type="project" value="UniProtKB-KW"/>
</dbReference>
<comment type="subcellular location">
    <subcellularLocation>
        <location evidence="1">Cell membrane</location>
        <topology evidence="1">Multi-pass membrane protein</topology>
    </subcellularLocation>
</comment>
<dbReference type="InterPro" id="IPR002528">
    <property type="entry name" value="MATE_fam"/>
</dbReference>
<dbReference type="EMBL" id="FMXE01000016">
    <property type="protein sequence ID" value="SDA81105.1"/>
    <property type="molecule type" value="Genomic_DNA"/>
</dbReference>
<dbReference type="InterPro" id="IPR050222">
    <property type="entry name" value="MATE_MdtK"/>
</dbReference>
<keyword evidence="8 10" id="KW-0472">Membrane</keyword>
<evidence type="ECO:0000256" key="6">
    <source>
        <dbReference type="ARBA" id="ARBA00022989"/>
    </source>
</evidence>
<feature type="transmembrane region" description="Helical" evidence="10">
    <location>
        <begin position="174"/>
        <end position="192"/>
    </location>
</feature>
<keyword evidence="3" id="KW-0050">Antiport</keyword>
<feature type="transmembrane region" description="Helical" evidence="10">
    <location>
        <begin position="428"/>
        <end position="449"/>
    </location>
</feature>
<feature type="transmembrane region" description="Helical" evidence="10">
    <location>
        <begin position="253"/>
        <end position="278"/>
    </location>
</feature>
<dbReference type="RefSeq" id="WP_092730424.1">
    <property type="nucleotide sequence ID" value="NZ_FMXE01000016.1"/>
</dbReference>
<keyword evidence="7" id="KW-0406">Ion transport</keyword>
<protein>
    <recommendedName>
        <fullName evidence="9">Multidrug-efflux transporter</fullName>
    </recommendedName>
</protein>
<feature type="transmembrane region" description="Helical" evidence="10">
    <location>
        <begin position="204"/>
        <end position="224"/>
    </location>
</feature>
<name>A0A1G5YGM7_9BACT</name>
<feature type="transmembrane region" description="Helical" evidence="10">
    <location>
        <begin position="65"/>
        <end position="88"/>
    </location>
</feature>
<keyword evidence="5 10" id="KW-0812">Transmembrane</keyword>
<dbReference type="AlphaFoldDB" id="A0A1G5YGM7"/>
<evidence type="ECO:0000256" key="10">
    <source>
        <dbReference type="SAM" id="Phobius"/>
    </source>
</evidence>
<dbReference type="GO" id="GO:0005886">
    <property type="term" value="C:plasma membrane"/>
    <property type="evidence" value="ECO:0007669"/>
    <property type="project" value="UniProtKB-SubCell"/>
</dbReference>
<gene>
    <name evidence="11" type="ORF">SAMN03080617_02496</name>
</gene>
<dbReference type="PANTHER" id="PTHR43298">
    <property type="entry name" value="MULTIDRUG RESISTANCE PROTEIN NORM-RELATED"/>
    <property type="match status" value="1"/>
</dbReference>
<dbReference type="NCBIfam" id="TIGR00797">
    <property type="entry name" value="matE"/>
    <property type="match status" value="1"/>
</dbReference>
<dbReference type="OrthoDB" id="9780160at2"/>
<feature type="transmembrane region" description="Helical" evidence="10">
    <location>
        <begin position="100"/>
        <end position="121"/>
    </location>
</feature>
<evidence type="ECO:0000313" key="11">
    <source>
        <dbReference type="EMBL" id="SDA81105.1"/>
    </source>
</evidence>
<feature type="transmembrane region" description="Helical" evidence="10">
    <location>
        <begin position="330"/>
        <end position="352"/>
    </location>
</feature>
<evidence type="ECO:0000256" key="3">
    <source>
        <dbReference type="ARBA" id="ARBA00022449"/>
    </source>
</evidence>
<evidence type="ECO:0000313" key="12">
    <source>
        <dbReference type="Proteomes" id="UP000198756"/>
    </source>
</evidence>
<keyword evidence="6 10" id="KW-1133">Transmembrane helix</keyword>
<dbReference type="Proteomes" id="UP000198756">
    <property type="component" value="Unassembled WGS sequence"/>
</dbReference>
<evidence type="ECO:0000256" key="4">
    <source>
        <dbReference type="ARBA" id="ARBA00022475"/>
    </source>
</evidence>
<dbReference type="CDD" id="cd13131">
    <property type="entry name" value="MATE_NorM_like"/>
    <property type="match status" value="1"/>
</dbReference>
<feature type="transmembrane region" description="Helical" evidence="10">
    <location>
        <begin position="290"/>
        <end position="309"/>
    </location>
</feature>
<evidence type="ECO:0000256" key="9">
    <source>
        <dbReference type="ARBA" id="ARBA00031636"/>
    </source>
</evidence>
<dbReference type="STRING" id="279824.SAMN03080617_02496"/>
<dbReference type="GO" id="GO:0015297">
    <property type="term" value="F:antiporter activity"/>
    <property type="evidence" value="ECO:0007669"/>
    <property type="project" value="UniProtKB-KW"/>
</dbReference>
<reference evidence="12" key="1">
    <citation type="submission" date="2016-10" db="EMBL/GenBank/DDBJ databases">
        <authorList>
            <person name="Varghese N."/>
            <person name="Submissions S."/>
        </authorList>
    </citation>
    <scope>NUCLEOTIDE SEQUENCE [LARGE SCALE GENOMIC DNA]</scope>
    <source>
        <strain evidence="12">DSM 22703</strain>
    </source>
</reference>
<evidence type="ECO:0000256" key="8">
    <source>
        <dbReference type="ARBA" id="ARBA00023136"/>
    </source>
</evidence>
<keyword evidence="2" id="KW-0813">Transport</keyword>
<dbReference type="InterPro" id="IPR048279">
    <property type="entry name" value="MdtK-like"/>
</dbReference>
<feature type="transmembrane region" description="Helical" evidence="10">
    <location>
        <begin position="401"/>
        <end position="422"/>
    </location>
</feature>
<sequence>MNRTATIDLSSQPKSLIEEIGLTIKLGWPIILSNLTQISLPLIDGIMVGSIHSNQLASASLVMNIISIPILLCLGLPMAISPLVSAALGKSEYKSPLGILVNGMFLGGLFSLVFALIFHFGSGIVFHLGQDVEVARIAEDYLVIMGWRLIPMALFSAVSKFVQGLGITKLAMKLNFVTIPINILLNYILIFGHVGMPALELAGAGYGTLITQLIALSIFIVIIFRSDKFADYRSHLKSAFQISLPQIREILKIGIPIGIQLSLESGAFAFSGLMAGWLGSQQQAAHQIGFYISSLTYVFSLGICSAGSIRVAFCFGKKDWDLIFSIGRSTILLALFIGFSFSLILLLGYNFIPSIFTKDLDVIYFAKVVLLMAAIFQLSDALQATSVGILQGIQDVKIPTYLSLIAYWVIGIPAGYLFAFVLDWGIAGLWTGLILGLSFNAILLTIRFFRKVAQSRKAGSDLSLINEL</sequence>
<dbReference type="PIRSF" id="PIRSF006603">
    <property type="entry name" value="DinF"/>
    <property type="match status" value="1"/>
</dbReference>
<evidence type="ECO:0000256" key="7">
    <source>
        <dbReference type="ARBA" id="ARBA00023065"/>
    </source>
</evidence>
<evidence type="ECO:0000256" key="5">
    <source>
        <dbReference type="ARBA" id="ARBA00022692"/>
    </source>
</evidence>